<dbReference type="CDD" id="cd01166">
    <property type="entry name" value="KdgK"/>
    <property type="match status" value="1"/>
</dbReference>
<dbReference type="SUPFAM" id="SSF53613">
    <property type="entry name" value="Ribokinase-like"/>
    <property type="match status" value="1"/>
</dbReference>
<keyword evidence="5" id="KW-0067">ATP-binding</keyword>
<proteinExistence type="inferred from homology"/>
<evidence type="ECO:0000256" key="4">
    <source>
        <dbReference type="ARBA" id="ARBA00022777"/>
    </source>
</evidence>
<dbReference type="RefSeq" id="WP_123657234.1">
    <property type="nucleotide sequence ID" value="NZ_AYKG01000007.1"/>
</dbReference>
<dbReference type="GO" id="GO:0016301">
    <property type="term" value="F:kinase activity"/>
    <property type="evidence" value="ECO:0007669"/>
    <property type="project" value="UniProtKB-KW"/>
</dbReference>
<dbReference type="AlphaFoldDB" id="A0A423PZV8"/>
<reference evidence="7 8" key="1">
    <citation type="submission" date="2013-10" db="EMBL/GenBank/DDBJ databases">
        <title>Salinisphaera japonica YTM-1 Genome Sequencing.</title>
        <authorList>
            <person name="Lai Q."/>
            <person name="Li C."/>
            <person name="Shao Z."/>
        </authorList>
    </citation>
    <scope>NUCLEOTIDE SEQUENCE [LARGE SCALE GENOMIC DNA]</scope>
    <source>
        <strain evidence="7 8">YTM-1</strain>
    </source>
</reference>
<evidence type="ECO:0000256" key="1">
    <source>
        <dbReference type="ARBA" id="ARBA00010688"/>
    </source>
</evidence>
<dbReference type="GO" id="GO:0005524">
    <property type="term" value="F:ATP binding"/>
    <property type="evidence" value="ECO:0007669"/>
    <property type="project" value="UniProtKB-KW"/>
</dbReference>
<protein>
    <submittedName>
        <fullName evidence="7">Sugar kinase</fullName>
    </submittedName>
</protein>
<comment type="similarity">
    <text evidence="1">Belongs to the carbohydrate kinase PfkB family.</text>
</comment>
<name>A0A423PZV8_9GAMM</name>
<dbReference type="InterPro" id="IPR011611">
    <property type="entry name" value="PfkB_dom"/>
</dbReference>
<dbReference type="InterPro" id="IPR050306">
    <property type="entry name" value="PfkB_Carbo_kinase"/>
</dbReference>
<evidence type="ECO:0000313" key="8">
    <source>
        <dbReference type="Proteomes" id="UP000285310"/>
    </source>
</evidence>
<dbReference type="Gene3D" id="3.40.1190.20">
    <property type="match status" value="1"/>
</dbReference>
<dbReference type="Pfam" id="PF00294">
    <property type="entry name" value="PfkB"/>
    <property type="match status" value="1"/>
</dbReference>
<dbReference type="InterPro" id="IPR029056">
    <property type="entry name" value="Ribokinase-like"/>
</dbReference>
<feature type="domain" description="Carbohydrate kinase PfkB" evidence="6">
    <location>
        <begin position="1"/>
        <end position="298"/>
    </location>
</feature>
<keyword evidence="2" id="KW-0808">Transferase</keyword>
<dbReference type="PANTHER" id="PTHR43085:SF1">
    <property type="entry name" value="PSEUDOURIDINE KINASE-RELATED"/>
    <property type="match status" value="1"/>
</dbReference>
<keyword evidence="3" id="KW-0547">Nucleotide-binding</keyword>
<keyword evidence="8" id="KW-1185">Reference proteome</keyword>
<dbReference type="InParanoid" id="A0A423PZV8"/>
<dbReference type="OrthoDB" id="9776822at2"/>
<sequence length="311" mass="32410">MTDIVTFGEVLAEFMALETNQSLGAPGHFAGPFPGGAPAIFIDQAAKLGSGAAMVSCVGDDAFGRMLVERLAADGVDVSAIATRPDATTASAFVTYHDDGQRDFIFNIANGACAEIAPRQFDGVLAGCKLFHIAGTSLFSGHMIDLARQAADRVKAAGGRVSFDPNVRKETLARSGARQALTDLLSRTDILLPSDSELNLLVDIDDDEQAVERALALGVSEIAWKNGSHGCRYYDGATVTHHESFAVSEVDPTGAGDSFGATFCTLRTQGMAAADALVYANAAGATAVSRRGAMEGTSTRAELDAFIDSHG</sequence>
<keyword evidence="4 7" id="KW-0418">Kinase</keyword>
<evidence type="ECO:0000256" key="5">
    <source>
        <dbReference type="ARBA" id="ARBA00022840"/>
    </source>
</evidence>
<comment type="caution">
    <text evidence="7">The sequence shown here is derived from an EMBL/GenBank/DDBJ whole genome shotgun (WGS) entry which is preliminary data.</text>
</comment>
<dbReference type="Proteomes" id="UP000285310">
    <property type="component" value="Unassembled WGS sequence"/>
</dbReference>
<accession>A0A423PZV8</accession>
<dbReference type="EMBL" id="AYKG01000007">
    <property type="protein sequence ID" value="ROO31138.1"/>
    <property type="molecule type" value="Genomic_DNA"/>
</dbReference>
<evidence type="ECO:0000256" key="3">
    <source>
        <dbReference type="ARBA" id="ARBA00022741"/>
    </source>
</evidence>
<evidence type="ECO:0000259" key="6">
    <source>
        <dbReference type="Pfam" id="PF00294"/>
    </source>
</evidence>
<evidence type="ECO:0000313" key="7">
    <source>
        <dbReference type="EMBL" id="ROO31138.1"/>
    </source>
</evidence>
<gene>
    <name evidence="7" type="ORF">SAJA_03395</name>
</gene>
<organism evidence="7 8">
    <name type="scientific">Salinisphaera japonica YTM-1</name>
    <dbReference type="NCBI Taxonomy" id="1209778"/>
    <lineage>
        <taxon>Bacteria</taxon>
        <taxon>Pseudomonadati</taxon>
        <taxon>Pseudomonadota</taxon>
        <taxon>Gammaproteobacteria</taxon>
        <taxon>Salinisphaerales</taxon>
        <taxon>Salinisphaeraceae</taxon>
        <taxon>Salinisphaera</taxon>
    </lineage>
</organism>
<dbReference type="PANTHER" id="PTHR43085">
    <property type="entry name" value="HEXOKINASE FAMILY MEMBER"/>
    <property type="match status" value="1"/>
</dbReference>
<evidence type="ECO:0000256" key="2">
    <source>
        <dbReference type="ARBA" id="ARBA00022679"/>
    </source>
</evidence>